<name>M1ZAM4_9FIRM</name>
<organism evidence="3 4">
    <name type="scientific">[Clostridium] ultunense Esp</name>
    <dbReference type="NCBI Taxonomy" id="1288971"/>
    <lineage>
        <taxon>Bacteria</taxon>
        <taxon>Bacillati</taxon>
        <taxon>Bacillota</taxon>
        <taxon>Tissierellia</taxon>
        <taxon>Tissierellales</taxon>
        <taxon>Tepidimicrobiaceae</taxon>
        <taxon>Schnuerera</taxon>
    </lineage>
</organism>
<dbReference type="PANTHER" id="PTHR43054:SF1">
    <property type="entry name" value="SCYLLO-INOSITOL 2-DEHYDROGENASE (NADP(+)) IOLU"/>
    <property type="match status" value="1"/>
</dbReference>
<dbReference type="RefSeq" id="WP_005585268.1">
    <property type="nucleotide sequence ID" value="NZ_LT669839.1"/>
</dbReference>
<dbReference type="EMBL" id="LT669839">
    <property type="protein sequence ID" value="SHD76281.1"/>
    <property type="molecule type" value="Genomic_DNA"/>
</dbReference>
<dbReference type="InterPro" id="IPR055170">
    <property type="entry name" value="GFO_IDH_MocA-like_dom"/>
</dbReference>
<keyword evidence="4" id="KW-1185">Reference proteome</keyword>
<evidence type="ECO:0000259" key="1">
    <source>
        <dbReference type="Pfam" id="PF01408"/>
    </source>
</evidence>
<evidence type="ECO:0000313" key="4">
    <source>
        <dbReference type="Proteomes" id="UP000245423"/>
    </source>
</evidence>
<dbReference type="Pfam" id="PF22725">
    <property type="entry name" value="GFO_IDH_MocA_C3"/>
    <property type="match status" value="1"/>
</dbReference>
<dbReference type="InterPro" id="IPR036291">
    <property type="entry name" value="NAD(P)-bd_dom_sf"/>
</dbReference>
<gene>
    <name evidence="3" type="ORF">CUESP1_0904</name>
</gene>
<feature type="domain" description="Gfo/Idh/MocA-like oxidoreductase N-terminal" evidence="1">
    <location>
        <begin position="1"/>
        <end position="116"/>
    </location>
</feature>
<dbReference type="AlphaFoldDB" id="M1ZAM4"/>
<accession>M1ZAM4</accession>
<dbReference type="HOGENOM" id="CLU_023194_7_0_9"/>
<dbReference type="Gene3D" id="3.30.360.10">
    <property type="entry name" value="Dihydrodipicolinate Reductase, domain 2"/>
    <property type="match status" value="1"/>
</dbReference>
<dbReference type="PANTHER" id="PTHR43054">
    <property type="match status" value="1"/>
</dbReference>
<proteinExistence type="predicted"/>
<protein>
    <recommendedName>
        <fullName evidence="5">Oxidoreductase domain protein</fullName>
    </recommendedName>
</protein>
<evidence type="ECO:0008006" key="5">
    <source>
        <dbReference type="Google" id="ProtNLM"/>
    </source>
</evidence>
<dbReference type="SUPFAM" id="SSF55347">
    <property type="entry name" value="Glyceraldehyde-3-phosphate dehydrogenase-like, C-terminal domain"/>
    <property type="match status" value="1"/>
</dbReference>
<evidence type="ECO:0000259" key="2">
    <source>
        <dbReference type="Pfam" id="PF22725"/>
    </source>
</evidence>
<reference evidence="3 4" key="1">
    <citation type="submission" date="2016-11" db="EMBL/GenBank/DDBJ databases">
        <authorList>
            <person name="Manzoor S."/>
        </authorList>
    </citation>
    <scope>NUCLEOTIDE SEQUENCE [LARGE SCALE GENOMIC DNA]</scope>
    <source>
        <strain evidence="3">Clostridium ultunense strain Esp</strain>
    </source>
</reference>
<dbReference type="Pfam" id="PF01408">
    <property type="entry name" value="GFO_IDH_MocA"/>
    <property type="match status" value="1"/>
</dbReference>
<sequence>MKVGIIGTGAIVNSFLEAVSMIDGIKCLGIYSRSKEKGLRLANEFNIQTIYTDLDTMLDDERINFIYVASPNSLHYSQSLKALKKGKHVICEKPFTSTLEETKTLSKMARNNGLYLFEAITTIHLPNYKIIKDNIKRLGRIKIVQASYCQYSSRYDQLLAGEIPNVFNPKMSGGALADINVYNIHFVMGIFGEPNEIYYMANKHVNGIDTSGVVFLRYPDFICICTGSKDVQGNNLVQIQGEKGYIQVNEGANGCKSFTININNEKSEYIDIQSSPNILYYEMLKFHRIYKDKDLETCYKLLDHTESVMKVLVKARKDAGIIFSADNNTENII</sequence>
<dbReference type="OrthoDB" id="9783105at2"/>
<dbReference type="GO" id="GO:0000166">
    <property type="term" value="F:nucleotide binding"/>
    <property type="evidence" value="ECO:0007669"/>
    <property type="project" value="InterPro"/>
</dbReference>
<dbReference type="SUPFAM" id="SSF51735">
    <property type="entry name" value="NAD(P)-binding Rossmann-fold domains"/>
    <property type="match status" value="1"/>
</dbReference>
<dbReference type="Gene3D" id="3.40.50.720">
    <property type="entry name" value="NAD(P)-binding Rossmann-like Domain"/>
    <property type="match status" value="1"/>
</dbReference>
<evidence type="ECO:0000313" key="3">
    <source>
        <dbReference type="EMBL" id="SHD76281.1"/>
    </source>
</evidence>
<dbReference type="InterPro" id="IPR000683">
    <property type="entry name" value="Gfo/Idh/MocA-like_OxRdtase_N"/>
</dbReference>
<dbReference type="Proteomes" id="UP000245423">
    <property type="component" value="Chromosome 1"/>
</dbReference>
<feature type="domain" description="GFO/IDH/MocA-like oxidoreductase" evidence="2">
    <location>
        <begin position="137"/>
        <end position="246"/>
    </location>
</feature>